<dbReference type="EMBL" id="JASCZI010000732">
    <property type="protein sequence ID" value="MED6113172.1"/>
    <property type="molecule type" value="Genomic_DNA"/>
</dbReference>
<organism evidence="2 3">
    <name type="scientific">Stylosanthes scabra</name>
    <dbReference type="NCBI Taxonomy" id="79078"/>
    <lineage>
        <taxon>Eukaryota</taxon>
        <taxon>Viridiplantae</taxon>
        <taxon>Streptophyta</taxon>
        <taxon>Embryophyta</taxon>
        <taxon>Tracheophyta</taxon>
        <taxon>Spermatophyta</taxon>
        <taxon>Magnoliopsida</taxon>
        <taxon>eudicotyledons</taxon>
        <taxon>Gunneridae</taxon>
        <taxon>Pentapetalae</taxon>
        <taxon>rosids</taxon>
        <taxon>fabids</taxon>
        <taxon>Fabales</taxon>
        <taxon>Fabaceae</taxon>
        <taxon>Papilionoideae</taxon>
        <taxon>50 kb inversion clade</taxon>
        <taxon>dalbergioids sensu lato</taxon>
        <taxon>Dalbergieae</taxon>
        <taxon>Pterocarpus clade</taxon>
        <taxon>Stylosanthes</taxon>
    </lineage>
</organism>
<sequence length="145" mass="16414">MRPILPEICWKEVEDWEIEWIEMRARLLLQSDPETTKPQPEQGIAVVEIQGKKEVEEDADSDSTSNLAKNSTTDQQFNFTRSFHKSTSADNEIDVEDVKIEENLDLQLEQSDLEVNFAATENAIIEVDAVAKEEGEDTANEDSVS</sequence>
<accession>A0ABU6QNV6</accession>
<evidence type="ECO:0000256" key="1">
    <source>
        <dbReference type="SAM" id="MobiDB-lite"/>
    </source>
</evidence>
<feature type="compositionally biased region" description="Polar residues" evidence="1">
    <location>
        <begin position="62"/>
        <end position="89"/>
    </location>
</feature>
<proteinExistence type="predicted"/>
<gene>
    <name evidence="2" type="ORF">PIB30_068377</name>
</gene>
<comment type="caution">
    <text evidence="2">The sequence shown here is derived from an EMBL/GenBank/DDBJ whole genome shotgun (WGS) entry which is preliminary data.</text>
</comment>
<reference evidence="2 3" key="1">
    <citation type="journal article" date="2023" name="Plants (Basel)">
        <title>Bridging the Gap: Combining Genomics and Transcriptomics Approaches to Understand Stylosanthes scabra, an Orphan Legume from the Brazilian Caatinga.</title>
        <authorList>
            <person name="Ferreira-Neto J.R.C."/>
            <person name="da Silva M.D."/>
            <person name="Binneck E."/>
            <person name="de Melo N.F."/>
            <person name="da Silva R.H."/>
            <person name="de Melo A.L.T.M."/>
            <person name="Pandolfi V."/>
            <person name="Bustamante F.O."/>
            <person name="Brasileiro-Vidal A.C."/>
            <person name="Benko-Iseppon A.M."/>
        </authorList>
    </citation>
    <scope>NUCLEOTIDE SEQUENCE [LARGE SCALE GENOMIC DNA]</scope>
    <source>
        <tissue evidence="2">Leaves</tissue>
    </source>
</reference>
<name>A0ABU6QNV6_9FABA</name>
<feature type="region of interest" description="Disordered" evidence="1">
    <location>
        <begin position="50"/>
        <end position="89"/>
    </location>
</feature>
<evidence type="ECO:0000313" key="2">
    <source>
        <dbReference type="EMBL" id="MED6113172.1"/>
    </source>
</evidence>
<keyword evidence="3" id="KW-1185">Reference proteome</keyword>
<dbReference type="Proteomes" id="UP001341840">
    <property type="component" value="Unassembled WGS sequence"/>
</dbReference>
<evidence type="ECO:0000313" key="3">
    <source>
        <dbReference type="Proteomes" id="UP001341840"/>
    </source>
</evidence>
<protein>
    <submittedName>
        <fullName evidence="2">Uncharacterized protein</fullName>
    </submittedName>
</protein>